<sequence>MLSYYTLAPFALSRTSAHETRKTAMEQIRRRICLGHILLLICVH</sequence>
<reference evidence="1 2" key="1">
    <citation type="submission" date="2009-09" db="EMBL/GenBank/DDBJ databases">
        <authorList>
            <person name="Weinstock G."/>
            <person name="Sodergren E."/>
            <person name="Clifton S."/>
            <person name="Fulton L."/>
            <person name="Fulton B."/>
            <person name="Courtney L."/>
            <person name="Fronick C."/>
            <person name="Harrison M."/>
            <person name="Strong C."/>
            <person name="Farmer C."/>
            <person name="Delahaunty K."/>
            <person name="Markovic C."/>
            <person name="Hall O."/>
            <person name="Minx P."/>
            <person name="Tomlinson C."/>
            <person name="Mitreva M."/>
            <person name="Nelson J."/>
            <person name="Hou S."/>
            <person name="Wollam A."/>
            <person name="Pepin K.H."/>
            <person name="Johnson M."/>
            <person name="Bhonagiri V."/>
            <person name="Nash W.E."/>
            <person name="Warren W."/>
            <person name="Chinwalla A."/>
            <person name="Mardis E.R."/>
            <person name="Wilson R.K."/>
        </authorList>
    </citation>
    <scope>NUCLEOTIDE SEQUENCE [LARGE SCALE GENOMIC DNA]</scope>
    <source>
        <strain evidence="2">ATCC 35185 / DSM 20758 / VPI D19B-28</strain>
    </source>
</reference>
<organism evidence="1 2">
    <name type="scientific">Selenomonas sputigena (strain ATCC 35185 / DSM 20758 / CCUG 44933 / VPI D19B-28)</name>
    <dbReference type="NCBI Taxonomy" id="546271"/>
    <lineage>
        <taxon>Bacteria</taxon>
        <taxon>Bacillati</taxon>
        <taxon>Bacillota</taxon>
        <taxon>Negativicutes</taxon>
        <taxon>Selenomonadales</taxon>
        <taxon>Selenomonadaceae</taxon>
        <taxon>Selenomonas</taxon>
    </lineage>
</organism>
<name>C9LW11_SELS3</name>
<comment type="caution">
    <text evidence="1">The sequence shown here is derived from an EMBL/GenBank/DDBJ whole genome shotgun (WGS) entry which is preliminary data.</text>
</comment>
<evidence type="ECO:0000313" key="1">
    <source>
        <dbReference type="EMBL" id="EEX76984.1"/>
    </source>
</evidence>
<dbReference type="AlphaFoldDB" id="C9LW11"/>
<dbReference type="EMBL" id="ACKP02000038">
    <property type="protein sequence ID" value="EEX76984.1"/>
    <property type="molecule type" value="Genomic_DNA"/>
</dbReference>
<protein>
    <submittedName>
        <fullName evidence="1">Uncharacterized protein</fullName>
    </submittedName>
</protein>
<accession>C9LW11</accession>
<proteinExistence type="predicted"/>
<gene>
    <name evidence="1" type="ORF">SELSPUOL_01663</name>
</gene>
<dbReference type="Proteomes" id="UP000003505">
    <property type="component" value="Unassembled WGS sequence"/>
</dbReference>
<evidence type="ECO:0000313" key="2">
    <source>
        <dbReference type="Proteomes" id="UP000003505"/>
    </source>
</evidence>